<dbReference type="PANTHER" id="PTHR34142">
    <property type="entry name" value="ENDO-BETA-1,4-GLUCANASE A"/>
    <property type="match status" value="1"/>
</dbReference>
<evidence type="ECO:0000256" key="2">
    <source>
        <dbReference type="ARBA" id="ARBA00023295"/>
    </source>
</evidence>
<organism evidence="5 6">
    <name type="scientific">Bradyrhizobium canariense</name>
    <dbReference type="NCBI Taxonomy" id="255045"/>
    <lineage>
        <taxon>Bacteria</taxon>
        <taxon>Pseudomonadati</taxon>
        <taxon>Pseudomonadota</taxon>
        <taxon>Alphaproteobacteria</taxon>
        <taxon>Hyphomicrobiales</taxon>
        <taxon>Nitrobacteraceae</taxon>
        <taxon>Bradyrhizobium</taxon>
    </lineage>
</organism>
<keyword evidence="1" id="KW-0378">Hydrolase</keyword>
<name>A0ABX3X5A8_9BRAD</name>
<evidence type="ECO:0000313" key="5">
    <source>
        <dbReference type="EMBL" id="OSJ29580.1"/>
    </source>
</evidence>
<evidence type="ECO:0000259" key="3">
    <source>
        <dbReference type="Pfam" id="PF00150"/>
    </source>
</evidence>
<dbReference type="CDD" id="cd00551">
    <property type="entry name" value="AmyAc_family"/>
    <property type="match status" value="1"/>
</dbReference>
<dbReference type="InterPro" id="IPR017853">
    <property type="entry name" value="GH"/>
</dbReference>
<dbReference type="PANTHER" id="PTHR34142:SF1">
    <property type="entry name" value="GLYCOSIDE HYDROLASE FAMILY 5 DOMAIN-CONTAINING PROTEIN"/>
    <property type="match status" value="1"/>
</dbReference>
<gene>
    <name evidence="5" type="ORF">BST63_14240</name>
</gene>
<dbReference type="Pfam" id="PF19077">
    <property type="entry name" value="Big_13"/>
    <property type="match status" value="3"/>
</dbReference>
<evidence type="ECO:0000313" key="6">
    <source>
        <dbReference type="Proteomes" id="UP000193884"/>
    </source>
</evidence>
<accession>A0ABX3X5A8</accession>
<dbReference type="InterPro" id="IPR001547">
    <property type="entry name" value="Glyco_hydro_5"/>
</dbReference>
<feature type="domain" description="Bacterial Ig-like" evidence="4">
    <location>
        <begin position="423"/>
        <end position="509"/>
    </location>
</feature>
<proteinExistence type="predicted"/>
<reference evidence="5 6" key="1">
    <citation type="submission" date="2017-03" db="EMBL/GenBank/DDBJ databases">
        <title>Whole genome sequences of fourteen strains of Bradyrhizobium canariense and one strain of Bradyrhizobium japonicum isolated from Lupinus (Papilionoideae: Genisteae) species in Algeria.</title>
        <authorList>
            <person name="Crovadore J."/>
            <person name="Chekireb D."/>
            <person name="Brachmann A."/>
            <person name="Chablais R."/>
            <person name="Cochard B."/>
            <person name="Lefort F."/>
        </authorList>
    </citation>
    <scope>NUCLEOTIDE SEQUENCE [LARGE SCALE GENOMIC DNA]</scope>
    <source>
        <strain evidence="5 6">UBMAN05</strain>
    </source>
</reference>
<protein>
    <submittedName>
        <fullName evidence="5">Uncharacterized protein</fullName>
    </submittedName>
</protein>
<feature type="domain" description="Glycoside hydrolase family 5" evidence="3">
    <location>
        <begin position="7"/>
        <end position="290"/>
    </location>
</feature>
<dbReference type="Pfam" id="PF00150">
    <property type="entry name" value="Cellulase"/>
    <property type="match status" value="1"/>
</dbReference>
<dbReference type="RefSeq" id="WP_085384340.1">
    <property type="nucleotide sequence ID" value="NZ_NAFK01000157.1"/>
</dbReference>
<dbReference type="Gene3D" id="2.60.40.10">
    <property type="entry name" value="Immunoglobulins"/>
    <property type="match status" value="4"/>
</dbReference>
<comment type="caution">
    <text evidence="5">The sequence shown here is derived from an EMBL/GenBank/DDBJ whole genome shotgun (WGS) entry which is preliminary data.</text>
</comment>
<keyword evidence="6" id="KW-1185">Reference proteome</keyword>
<sequence length="988" mass="101677">MSSTIGINVSGAEYSWETFPAATDLDYLKSEGISLIRLPISWERMQPTLDGPLNETYFAGLKTFLDQAAQKGIQVIVDLHNYGRYNVGFAADAAANYGIQGPDMWNGGVIGSAQVPISAFADLWSKLASALAGNPAVAYFDIMNEPHDMGGRDVWPAAAQAAVDAIRAVDTTTKILVEGTQWASAEYWQNDNANLHIVDPAGKLLYEAHLYLDDGGTNYYNSTYQQITGGNANIGVEKLASFEAWLKANNAQGFIGEFGAPNNDPAWSPAINNLLNAMQAYGISGTAWTYVRDYSGNQPWWPNGDVLNIYNSSSPQWELEALFAHTSPQITSVARGAVDSAGVLTFQGTAAPGSTVEIFDGTSEVGTAKVDGNGIWSFSTSGHPTSDHSFTAIAISKFGTASEPSAVVTMTGLVNGPTVASFSPDSAVAGDGITNVNHITLTGAAAAGTTVQVFDGATQIGTATANVSGTWSFATATLADGSHAFTSKAVDAAGNISAASAALTVTIDTVAPSAPTVASFSPDSAVAGDGITNVNHITLTGAAAAGTTVRVFDGAAQIGTATANASGTWSFATATLADGSHAFTSKAVDAAGNISAASAALTVTIDTVAPSAPTVASFSPDSAVAGDGITNVNHITLTGAAAAGTTVRVFDGAAQIGTATANASGAWSLATGTLADGVHEITTKAADDAGNVSAASAELDVTVNTAWSGNPSAVSVVHIDNLGKATSTDLVTINGNTTQTVHLDTSGHMLGAEVSGADGASTTTMYFDASWHQTKADVITVNGNETQTVHLDAHWQITGADIRSVDGNSATTIQFNSAWQQTGAEVSTINGATRQTIYFDAKWTMIGAEVANVEGQSTTLTYFDANWRMTGAAISTPQAVTSFDANWHQAQTNSAVGQAALNVMNGTADNDVFVFRGNFGINVITSFQAGGAGHDVIQLDHTTFGDFNAVMASAVQSGDAVVITAHEGSIILEGMQLAGLHPYDFHLV</sequence>
<dbReference type="NCBIfam" id="NF033510">
    <property type="entry name" value="Ca_tandemer"/>
    <property type="match status" value="3"/>
</dbReference>
<keyword evidence="2" id="KW-0326">Glycosidase</keyword>
<evidence type="ECO:0000256" key="1">
    <source>
        <dbReference type="ARBA" id="ARBA00022801"/>
    </source>
</evidence>
<feature type="domain" description="Bacterial Ig-like" evidence="4">
    <location>
        <begin position="519"/>
        <end position="607"/>
    </location>
</feature>
<dbReference type="Proteomes" id="UP000193884">
    <property type="component" value="Unassembled WGS sequence"/>
</dbReference>
<evidence type="ECO:0000259" key="4">
    <source>
        <dbReference type="Pfam" id="PF19077"/>
    </source>
</evidence>
<dbReference type="Gene3D" id="3.20.20.80">
    <property type="entry name" value="Glycosidases"/>
    <property type="match status" value="1"/>
</dbReference>
<dbReference type="EMBL" id="NAFK01000157">
    <property type="protein sequence ID" value="OSJ29580.1"/>
    <property type="molecule type" value="Genomic_DNA"/>
</dbReference>
<feature type="domain" description="Bacterial Ig-like" evidence="4">
    <location>
        <begin position="617"/>
        <end position="705"/>
    </location>
</feature>
<dbReference type="InterPro" id="IPR013783">
    <property type="entry name" value="Ig-like_fold"/>
</dbReference>
<dbReference type="SUPFAM" id="SSF51445">
    <property type="entry name" value="(Trans)glycosidases"/>
    <property type="match status" value="1"/>
</dbReference>
<dbReference type="InterPro" id="IPR044016">
    <property type="entry name" value="Big_13"/>
</dbReference>